<dbReference type="EMBL" id="JGYV01000001">
    <property type="protein sequence ID" value="KFI66079.1"/>
    <property type="molecule type" value="Genomic_DNA"/>
</dbReference>
<dbReference type="eggNOG" id="ENOG502ZX0Y">
    <property type="taxonomic scope" value="Bacteria"/>
</dbReference>
<reference evidence="2 3" key="1">
    <citation type="submission" date="2014-03" db="EMBL/GenBank/DDBJ databases">
        <title>Genomics of Bifidobacteria.</title>
        <authorList>
            <person name="Ventura M."/>
            <person name="Milani C."/>
            <person name="Lugli G.A."/>
        </authorList>
    </citation>
    <scope>NUCLEOTIDE SEQUENCE [LARGE SCALE GENOMIC DNA]</scope>
    <source>
        <strain evidence="2 3">LMG 10738</strain>
    </source>
</reference>
<feature type="domain" description="IrrE N-terminal-like" evidence="1">
    <location>
        <begin position="52"/>
        <end position="138"/>
    </location>
</feature>
<organism evidence="2 3">
    <name type="scientific">Bifidobacterium cuniculi</name>
    <dbReference type="NCBI Taxonomy" id="1688"/>
    <lineage>
        <taxon>Bacteria</taxon>
        <taxon>Bacillati</taxon>
        <taxon>Actinomycetota</taxon>
        <taxon>Actinomycetes</taxon>
        <taxon>Bifidobacteriales</taxon>
        <taxon>Bifidobacteriaceae</taxon>
        <taxon>Bifidobacterium</taxon>
    </lineage>
</organism>
<keyword evidence="3" id="KW-1185">Reference proteome</keyword>
<comment type="caution">
    <text evidence="2">The sequence shown here is derived from an EMBL/GenBank/DDBJ whole genome shotgun (WGS) entry which is preliminary data.</text>
</comment>
<evidence type="ECO:0000313" key="2">
    <source>
        <dbReference type="EMBL" id="KFI66079.1"/>
    </source>
</evidence>
<evidence type="ECO:0000313" key="3">
    <source>
        <dbReference type="Proteomes" id="UP000029067"/>
    </source>
</evidence>
<dbReference type="InterPro" id="IPR010359">
    <property type="entry name" value="IrrE_HExxH"/>
</dbReference>
<dbReference type="Proteomes" id="UP000029067">
    <property type="component" value="Unassembled WGS sequence"/>
</dbReference>
<sequence length="159" mass="18142">MGQSLKTGRRAVFDLVTAGTPNYGPMRMALYDLAPSLVVCSGKLRRGLYGAYDASLETIVIERALPYDLKKCTLVHELAHWVYDDDSRPPYGRRREREARMLTARTLVDTKRYAQAECMYDGSAYNIARELGLCEEVIRDYQCLVLPQICRARTLVRTK</sequence>
<dbReference type="Pfam" id="PF06114">
    <property type="entry name" value="Peptidase_M78"/>
    <property type="match status" value="1"/>
</dbReference>
<accession>A0A087B4X9</accession>
<name>A0A087B4X9_9BIFI</name>
<proteinExistence type="predicted"/>
<dbReference type="AlphaFoldDB" id="A0A087B4X9"/>
<gene>
    <name evidence="2" type="ORF">BCUN_0581</name>
</gene>
<protein>
    <recommendedName>
        <fullName evidence="1">IrrE N-terminal-like domain-containing protein</fullName>
    </recommendedName>
</protein>
<evidence type="ECO:0000259" key="1">
    <source>
        <dbReference type="Pfam" id="PF06114"/>
    </source>
</evidence>